<dbReference type="EMBL" id="CP051774">
    <property type="protein sequence ID" value="QJE98751.1"/>
    <property type="molecule type" value="Genomic_DNA"/>
</dbReference>
<sequence length="997" mass="109064">MLSKNCFSCHGPDEHGREGELRLDLEASAHTGGESGDPAIVPGKPDQSLLVKRIFHKSAKKLMPPSDSHKELSEAERELLKRWVEEGAVYEGHWAFQAPVKPELPDGSDANPIDRFVAGKLAKDGLRLSPEADRRTLLRRLSFDLIGLPPTPEELAAFEADTAEGAYERQVDRLLASPHFGEQQAVAWLDGARYADTNGYSIDGGRHQWLWRDWVIKAFNDNKPYDVFLTEQLAGDLLPNANEQQQVASGFNRNNANTHEGGTIAEENLVNYVADRVKTTSELFMGLTMACAQCHDHKFDPVSQRDYYRFFAFFNTADDAAHDGDGGVNSRPSIQARSCLSTPQETETVKAEFEAARAKLAAPDAEGLAAWESENRADLESAGKEFTLLPLVAESATSPNGNPERISIQPDGSVSIAGGDYAAYNVMCRLPLDKGPLQGLRVEFLPTDASQGKLGFSGIGGLEQNLVMSTITTSVSSFPALNVDLNASLPMARISASASQDGYGPEKVRDTTPTNGWAPPTGSTIPQHLTVTFGKPVDPVKSPYLTTELMFNFGGSASPARFRIYAFTGSDDGSPHPEDITAMLRAGADGRTPEQQVRMESYYRAFSPAKAALRYQVAALEERLSVLEQPHSVMVMNTSANPRVTRILDRGVYSSPKEEVKPGTPGSLPVLEEPADRPLNRLDLAHWMTRPDHPLTARVQVNRTWEAFFGKGLASSSADFGIQSTLPVHQDLLDWLATDFVAKGWDMKVLIRGMVTSRTYRQTAVASAELLKKDPRNELLARGPRFRLSAEQIRDQALMVSGLLVDRLGGPSVRPYQPGDLWRQISHYGSSPATSQTFVQDHGEKLYRRSLYTYWKRTLPPVNLAVFDAPNREVCAIGRASTNTPLQALVTLNDPQFVEAARFLAGEIAAGSGSDDQKLSRGFVKVTGRAPVADELAVLRGSLERERERYRSDPSAAAEVLAVGEAPVGKPINPIEHAALTQVCTLLLNLSETLTRP</sequence>
<dbReference type="Pfam" id="PF07635">
    <property type="entry name" value="PSCyt1"/>
    <property type="match status" value="1"/>
</dbReference>
<organism evidence="5 6">
    <name type="scientific">Luteolibacter luteus</name>
    <dbReference type="NCBI Taxonomy" id="2728835"/>
    <lineage>
        <taxon>Bacteria</taxon>
        <taxon>Pseudomonadati</taxon>
        <taxon>Verrucomicrobiota</taxon>
        <taxon>Verrucomicrobiia</taxon>
        <taxon>Verrucomicrobiales</taxon>
        <taxon>Verrucomicrobiaceae</taxon>
        <taxon>Luteolibacter</taxon>
    </lineage>
</organism>
<dbReference type="InterPro" id="IPR008979">
    <property type="entry name" value="Galactose-bd-like_sf"/>
</dbReference>
<keyword evidence="6" id="KW-1185">Reference proteome</keyword>
<dbReference type="SUPFAM" id="SSF49785">
    <property type="entry name" value="Galactose-binding domain-like"/>
    <property type="match status" value="1"/>
</dbReference>
<evidence type="ECO:0000259" key="4">
    <source>
        <dbReference type="Pfam" id="PF07635"/>
    </source>
</evidence>
<accession>A0A858RQ46</accession>
<dbReference type="InterPro" id="IPR011444">
    <property type="entry name" value="DUF1549"/>
</dbReference>
<dbReference type="AlphaFoldDB" id="A0A858RQ46"/>
<evidence type="ECO:0000256" key="1">
    <source>
        <dbReference type="SAM" id="MobiDB-lite"/>
    </source>
</evidence>
<name>A0A858RQ46_9BACT</name>
<dbReference type="KEGG" id="luo:HHL09_24215"/>
<dbReference type="PANTHER" id="PTHR35889:SF3">
    <property type="entry name" value="F-BOX DOMAIN-CONTAINING PROTEIN"/>
    <property type="match status" value="1"/>
</dbReference>
<dbReference type="SUPFAM" id="SSF46626">
    <property type="entry name" value="Cytochrome c"/>
    <property type="match status" value="1"/>
</dbReference>
<reference evidence="5 6" key="1">
    <citation type="submission" date="2020-04" db="EMBL/GenBank/DDBJ databases">
        <title>Luteolibacter sp. G-1-1-1 isolated from soil.</title>
        <authorList>
            <person name="Dahal R.H."/>
        </authorList>
    </citation>
    <scope>NUCLEOTIDE SEQUENCE [LARGE SCALE GENOMIC DNA]</scope>
    <source>
        <strain evidence="5 6">G-1-1-1</strain>
    </source>
</reference>
<protein>
    <submittedName>
        <fullName evidence="5">DUF1553 domain-containing protein</fullName>
    </submittedName>
</protein>
<dbReference type="Proteomes" id="UP000501812">
    <property type="component" value="Chromosome"/>
</dbReference>
<feature type="compositionally biased region" description="Polar residues" evidence="1">
    <location>
        <begin position="511"/>
        <end position="523"/>
    </location>
</feature>
<evidence type="ECO:0000259" key="2">
    <source>
        <dbReference type="Pfam" id="PF07583"/>
    </source>
</evidence>
<gene>
    <name evidence="5" type="ORF">HHL09_24215</name>
</gene>
<feature type="region of interest" description="Disordered" evidence="1">
    <location>
        <begin position="498"/>
        <end position="523"/>
    </location>
</feature>
<evidence type="ECO:0000259" key="3">
    <source>
        <dbReference type="Pfam" id="PF07587"/>
    </source>
</evidence>
<proteinExistence type="predicted"/>
<dbReference type="Pfam" id="PF07587">
    <property type="entry name" value="PSD1"/>
    <property type="match status" value="1"/>
</dbReference>
<evidence type="ECO:0000313" key="6">
    <source>
        <dbReference type="Proteomes" id="UP000501812"/>
    </source>
</evidence>
<dbReference type="InterPro" id="IPR011429">
    <property type="entry name" value="Cyt_c_Planctomycete-type"/>
</dbReference>
<evidence type="ECO:0000313" key="5">
    <source>
        <dbReference type="EMBL" id="QJE98751.1"/>
    </source>
</evidence>
<dbReference type="RefSeq" id="WP_169457238.1">
    <property type="nucleotide sequence ID" value="NZ_CP051774.1"/>
</dbReference>
<dbReference type="GO" id="GO:0009055">
    <property type="term" value="F:electron transfer activity"/>
    <property type="evidence" value="ECO:0007669"/>
    <property type="project" value="InterPro"/>
</dbReference>
<dbReference type="InterPro" id="IPR022655">
    <property type="entry name" value="DUF1553"/>
</dbReference>
<dbReference type="PANTHER" id="PTHR35889">
    <property type="entry name" value="CYCLOINULO-OLIGOSACCHARIDE FRUCTANOTRANSFERASE-RELATED"/>
    <property type="match status" value="1"/>
</dbReference>
<dbReference type="Pfam" id="PF07583">
    <property type="entry name" value="PSCyt2"/>
    <property type="match status" value="1"/>
</dbReference>
<feature type="domain" description="DUF1549" evidence="2">
    <location>
        <begin position="112"/>
        <end position="318"/>
    </location>
</feature>
<feature type="domain" description="DUF1553" evidence="3">
    <location>
        <begin position="680"/>
        <end position="940"/>
    </location>
</feature>
<dbReference type="GO" id="GO:0020037">
    <property type="term" value="F:heme binding"/>
    <property type="evidence" value="ECO:0007669"/>
    <property type="project" value="InterPro"/>
</dbReference>
<feature type="domain" description="Cytochrome C Planctomycete-type" evidence="4">
    <location>
        <begin position="6"/>
        <end position="67"/>
    </location>
</feature>
<dbReference type="InterPro" id="IPR036909">
    <property type="entry name" value="Cyt_c-like_dom_sf"/>
</dbReference>